<dbReference type="InterPro" id="IPR026079">
    <property type="entry name" value="CDR2"/>
</dbReference>
<feature type="compositionally biased region" description="Low complexity" evidence="4">
    <location>
        <begin position="983"/>
        <end position="998"/>
    </location>
</feature>
<dbReference type="STRING" id="7370.A0A1I8ME73"/>
<feature type="region of interest" description="Disordered" evidence="4">
    <location>
        <begin position="857"/>
        <end position="924"/>
    </location>
</feature>
<evidence type="ECO:0000256" key="1">
    <source>
        <dbReference type="ARBA" id="ARBA00009019"/>
    </source>
</evidence>
<comment type="similarity">
    <text evidence="1">Belongs to the CDR2 family.</text>
</comment>
<organism evidence="5">
    <name type="scientific">Musca domestica</name>
    <name type="common">House fly</name>
    <dbReference type="NCBI Taxonomy" id="7370"/>
    <lineage>
        <taxon>Eukaryota</taxon>
        <taxon>Metazoa</taxon>
        <taxon>Ecdysozoa</taxon>
        <taxon>Arthropoda</taxon>
        <taxon>Hexapoda</taxon>
        <taxon>Insecta</taxon>
        <taxon>Pterygota</taxon>
        <taxon>Neoptera</taxon>
        <taxon>Endopterygota</taxon>
        <taxon>Diptera</taxon>
        <taxon>Brachycera</taxon>
        <taxon>Muscomorpha</taxon>
        <taxon>Muscoidea</taxon>
        <taxon>Muscidae</taxon>
        <taxon>Musca</taxon>
    </lineage>
</organism>
<dbReference type="AlphaFoldDB" id="A0A1I8ME73"/>
<protein>
    <submittedName>
        <fullName evidence="5">Uncharacterized protein</fullName>
    </submittedName>
</protein>
<feature type="compositionally biased region" description="Polar residues" evidence="4">
    <location>
        <begin position="364"/>
        <end position="389"/>
    </location>
</feature>
<feature type="compositionally biased region" description="Polar residues" evidence="4">
    <location>
        <begin position="657"/>
        <end position="673"/>
    </location>
</feature>
<keyword evidence="2 3" id="KW-0175">Coiled coil</keyword>
<feature type="region of interest" description="Disordered" evidence="4">
    <location>
        <begin position="981"/>
        <end position="1006"/>
    </location>
</feature>
<dbReference type="VEuPathDB" id="VectorBase:MDOMA2_007434"/>
<reference evidence="5" key="1">
    <citation type="submission" date="2020-05" db="UniProtKB">
        <authorList>
            <consortium name="EnsemblMetazoa"/>
        </authorList>
    </citation>
    <scope>IDENTIFICATION</scope>
    <source>
        <strain evidence="5">Aabys</strain>
    </source>
</reference>
<evidence type="ECO:0000256" key="2">
    <source>
        <dbReference type="ARBA" id="ARBA00023054"/>
    </source>
</evidence>
<feature type="compositionally biased region" description="Polar residues" evidence="4">
    <location>
        <begin position="900"/>
        <end position="909"/>
    </location>
</feature>
<sequence length="1006" mass="111328">MSGDLSNKDSNGSRNAKPNKPFCSLAYLAKSTIAVHGTNDIIGRSTANGHSHKNSANGGDRRQSQSASSTSTPNVAVTAKVNDRASPSLPTGTNTDHHQPHNANVQSPTCPNNVSQDDGVADVFGVINEEDRTPISCDQDDNVLRRPWELSNGQASVHHAPSIQPNVSHHYFGSACLPSLSKFSSIDCWDYTIELECLKGPQDLQLAAELGKTLLERNKELETLLKEHKHTIEEQEQEIVYLKKHTTALREVNDSRLKVYEQLEVGIQDLERANHRLLVENTADKKHIKTLSHTIETLEARSEELTKQLDDVRQALTAEKRKNERLLAEMSKIGGDANTVKLKPTLNRDAAENETKSPQPGYDANTTAPENCSFTFQSPAARNSTGISGTDADSSFDLSMVGGQEGNDEIIKLVSDFEATKKAYLAEQQRCGELEEQLVAIIQENQNLQTRIAQTSATEEMKSMHDELSILDEVRQGQMCSRCLRSMDDRAVDEQSSLAPTEECEEDEENSLLDMEGSRAGDNASEHSQAAYRSSMSIKVMPHHPDSLDLHIPGSPNPYRDLVEKYEALLEVQRSSIARKNTNGGMSLAEEFQSSGEFNQTQKLMLQAAQAVASDHCNTSNNGDAASSCNGSMTNDGKSNTKADKNRGRTPTEFSEAETSSSGYSDETSNKATQTDERPGYFLCSIGDGEDCKFSIYDDASPIDSRFRNRPEYRELFKEIFAVLKKAAENKEEGEKLPLLDDTHPVGGNAAQKVPPVTPANEEHPVDFGDDSQSIISSAVSEQSFAMSECITKLERKTAKKHIIEKNQENKPPLAASISQLTSPNAKQIIENGRILTPLKREPLDYHAVGVGIKKKNRRKNRNFSSDRSESPLALPTPPRIFVASGKKRKDVRPYVESPMASNTNLNQTPPSSSRGSRSAPKYEWNGNSMIIYNRSLSGRGGRDADVTSIPYRPSTVSQDLHKLKKLDLSYAEVLRRADACKSHNQQQHYHHQQQSQSQRRRNHRH</sequence>
<feature type="region of interest" description="Disordered" evidence="4">
    <location>
        <begin position="338"/>
        <end position="389"/>
    </location>
</feature>
<evidence type="ECO:0000313" key="5">
    <source>
        <dbReference type="EnsemblMetazoa" id="MDOA003987-PB"/>
    </source>
</evidence>
<dbReference type="PANTHER" id="PTHR19232">
    <property type="entry name" value="CENTROCORTIN FAMILY MEMBER"/>
    <property type="match status" value="1"/>
</dbReference>
<feature type="compositionally biased region" description="Acidic residues" evidence="4">
    <location>
        <begin position="502"/>
        <end position="511"/>
    </location>
</feature>
<feature type="coiled-coil region" evidence="3">
    <location>
        <begin position="218"/>
        <end position="329"/>
    </location>
</feature>
<feature type="compositionally biased region" description="Polar residues" evidence="4">
    <location>
        <begin position="1"/>
        <end position="16"/>
    </location>
</feature>
<feature type="region of interest" description="Disordered" evidence="4">
    <location>
        <begin position="43"/>
        <end position="115"/>
    </location>
</feature>
<evidence type="ECO:0000256" key="3">
    <source>
        <dbReference type="SAM" id="Coils"/>
    </source>
</evidence>
<evidence type="ECO:0000256" key="4">
    <source>
        <dbReference type="SAM" id="MobiDB-lite"/>
    </source>
</evidence>
<feature type="region of interest" description="Disordered" evidence="4">
    <location>
        <begin position="616"/>
        <end position="676"/>
    </location>
</feature>
<feature type="compositionally biased region" description="Polar residues" evidence="4">
    <location>
        <begin position="101"/>
        <end position="115"/>
    </location>
</feature>
<feature type="compositionally biased region" description="Polar residues" evidence="4">
    <location>
        <begin position="45"/>
        <end position="57"/>
    </location>
</feature>
<dbReference type="VEuPathDB" id="VectorBase:MDOA003987"/>
<feature type="compositionally biased region" description="Low complexity" evidence="4">
    <location>
        <begin position="910"/>
        <end position="919"/>
    </location>
</feature>
<feature type="region of interest" description="Disordered" evidence="4">
    <location>
        <begin position="1"/>
        <end position="20"/>
    </location>
</feature>
<accession>A0A1I8ME73</accession>
<feature type="region of interest" description="Disordered" evidence="4">
    <location>
        <begin position="491"/>
        <end position="533"/>
    </location>
</feature>
<name>A0A1I8ME73_MUSDO</name>
<dbReference type="EnsemblMetazoa" id="MDOA003987-RB">
    <property type="protein sequence ID" value="MDOA003987-PB"/>
    <property type="gene ID" value="MDOA003987"/>
</dbReference>
<dbReference type="PANTHER" id="PTHR19232:SF7">
    <property type="entry name" value="CENTROCORTIN, ISOFORM A"/>
    <property type="match status" value="1"/>
</dbReference>
<feature type="compositionally biased region" description="Polar residues" evidence="4">
    <location>
        <begin position="616"/>
        <end position="638"/>
    </location>
</feature>
<proteinExistence type="inferred from homology"/>